<dbReference type="CDD" id="cd14687">
    <property type="entry name" value="bZIP_ATF2"/>
    <property type="match status" value="1"/>
</dbReference>
<dbReference type="PANTHER" id="PTHR19304">
    <property type="entry name" value="CYCLIC-AMP RESPONSE ELEMENT BINDING PROTEIN"/>
    <property type="match status" value="1"/>
</dbReference>
<feature type="compositionally biased region" description="Low complexity" evidence="8">
    <location>
        <begin position="104"/>
        <end position="120"/>
    </location>
</feature>
<dbReference type="GO" id="GO:0003677">
    <property type="term" value="F:DNA binding"/>
    <property type="evidence" value="ECO:0007669"/>
    <property type="project" value="UniProtKB-KW"/>
</dbReference>
<feature type="compositionally biased region" description="Low complexity" evidence="8">
    <location>
        <begin position="175"/>
        <end position="195"/>
    </location>
</feature>
<proteinExistence type="inferred from homology"/>
<feature type="compositionally biased region" description="Polar residues" evidence="8">
    <location>
        <begin position="83"/>
        <end position="92"/>
    </location>
</feature>
<feature type="coiled-coil region" evidence="7">
    <location>
        <begin position="375"/>
        <end position="409"/>
    </location>
</feature>
<evidence type="ECO:0000256" key="3">
    <source>
        <dbReference type="ARBA" id="ARBA00023015"/>
    </source>
</evidence>
<dbReference type="SUPFAM" id="SSF57959">
    <property type="entry name" value="Leucine zipper domain"/>
    <property type="match status" value="1"/>
</dbReference>
<keyword evidence="5" id="KW-0804">Transcription</keyword>
<keyword evidence="3" id="KW-0805">Transcription regulation</keyword>
<dbReference type="InterPro" id="IPR051027">
    <property type="entry name" value="bZIP_transcription_factors"/>
</dbReference>
<name>A0A642V5Q9_9ASCO</name>
<sequence>MDTTVTTASSDSSSKRAYGLENEPNPFEQSFAGGAASSTTAKPTTTPGGTQSIATPGGRRHMLPPVASITSPSSLLPNPPTPGATNWGNSLRSGPLSPAMLQGPQNNPAMMQNNTTTTTTAASTATAAAMNNTNAQNPNLNTFMNNLRRSGITPGGSGSMFPTPGPATAAILGLNPPAASGNANPATTAGGVAPPHSTATNPQPQPHPHPASDHHHHLQQQQHHPQPQPQPHAQHQPQPQPQPHAQHQSPPQPHPPQPQHQPQPQPQQPQIIQSNVQQPSQEPSPKAQTANNNKRNANANGGGKKKQKTTQQQPDPESVKKESDDNDDDDHDDNTSTNKRGGGKKKQSEEEKRKSFLERNRIAALKCRQRKKQWLANLEAKVNYFTTENESLNNQVSQLREQLASIRSLLLSHKDSIPQELLAVALSEQMYAQQQQQQQQPQQKPPQQQNGAQFLDNSVPMAPQNVPESQNYQPPVWPIQQ</sequence>
<evidence type="ECO:0000259" key="9">
    <source>
        <dbReference type="PROSITE" id="PS50217"/>
    </source>
</evidence>
<feature type="compositionally biased region" description="Polar residues" evidence="8">
    <location>
        <begin position="271"/>
        <end position="283"/>
    </location>
</feature>
<feature type="region of interest" description="Disordered" evidence="8">
    <location>
        <begin position="1"/>
        <end position="120"/>
    </location>
</feature>
<dbReference type="GO" id="GO:0006357">
    <property type="term" value="P:regulation of transcription by RNA polymerase II"/>
    <property type="evidence" value="ECO:0007669"/>
    <property type="project" value="UniProtKB-ARBA"/>
</dbReference>
<feature type="compositionally biased region" description="Basic and acidic residues" evidence="8">
    <location>
        <begin position="346"/>
        <end position="360"/>
    </location>
</feature>
<evidence type="ECO:0000256" key="7">
    <source>
        <dbReference type="SAM" id="Coils"/>
    </source>
</evidence>
<comment type="caution">
    <text evidence="10">The sequence shown here is derived from an EMBL/GenBank/DDBJ whole genome shotgun (WGS) entry which is preliminary data.</text>
</comment>
<feature type="compositionally biased region" description="Low complexity" evidence="8">
    <location>
        <begin position="286"/>
        <end position="299"/>
    </location>
</feature>
<dbReference type="EMBL" id="SWFS01000197">
    <property type="protein sequence ID" value="KAA8914700.1"/>
    <property type="molecule type" value="Genomic_DNA"/>
</dbReference>
<feature type="region of interest" description="Disordered" evidence="8">
    <location>
        <begin position="152"/>
        <end position="360"/>
    </location>
</feature>
<dbReference type="Proteomes" id="UP000761534">
    <property type="component" value="Unassembled WGS sequence"/>
</dbReference>
<dbReference type="InterPro" id="IPR021755">
    <property type="entry name" value="TF_Aft1_HRA"/>
</dbReference>
<evidence type="ECO:0000256" key="4">
    <source>
        <dbReference type="ARBA" id="ARBA00023125"/>
    </source>
</evidence>
<dbReference type="InterPro" id="IPR046347">
    <property type="entry name" value="bZIP_sf"/>
</dbReference>
<dbReference type="VEuPathDB" id="FungiDB:TRICI_002863"/>
<dbReference type="GO" id="GO:0003700">
    <property type="term" value="F:DNA-binding transcription factor activity"/>
    <property type="evidence" value="ECO:0007669"/>
    <property type="project" value="InterPro"/>
</dbReference>
<evidence type="ECO:0000256" key="5">
    <source>
        <dbReference type="ARBA" id="ARBA00023163"/>
    </source>
</evidence>
<keyword evidence="6" id="KW-0539">Nucleus</keyword>
<evidence type="ECO:0000313" key="11">
    <source>
        <dbReference type="Proteomes" id="UP000761534"/>
    </source>
</evidence>
<evidence type="ECO:0000256" key="2">
    <source>
        <dbReference type="ARBA" id="ARBA00007163"/>
    </source>
</evidence>
<dbReference type="FunFam" id="1.20.5.170:FF:000053">
    <property type="entry name" value="BZIP transcription factor AtfA"/>
    <property type="match status" value="1"/>
</dbReference>
<comment type="subcellular location">
    <subcellularLocation>
        <location evidence="1">Nucleus</location>
    </subcellularLocation>
</comment>
<dbReference type="Pfam" id="PF00170">
    <property type="entry name" value="bZIP_1"/>
    <property type="match status" value="1"/>
</dbReference>
<feature type="compositionally biased region" description="Low complexity" evidence="8">
    <location>
        <begin position="1"/>
        <end position="12"/>
    </location>
</feature>
<feature type="compositionally biased region" description="Low complexity" evidence="8">
    <location>
        <begin position="433"/>
        <end position="449"/>
    </location>
</feature>
<dbReference type="Pfam" id="PF11786">
    <property type="entry name" value="Aft1_HRA"/>
    <property type="match status" value="1"/>
</dbReference>
<feature type="domain" description="BZIP" evidence="9">
    <location>
        <begin position="350"/>
        <end position="413"/>
    </location>
</feature>
<dbReference type="InterPro" id="IPR004827">
    <property type="entry name" value="bZIP"/>
</dbReference>
<reference evidence="10" key="1">
    <citation type="journal article" date="2019" name="G3 (Bethesda)">
        <title>Genome Assemblies of Two Rare Opportunistic Yeast Pathogens: Diutina rugosa (syn. Candida rugosa) and Trichomonascus ciferrii (syn. Candida ciferrii).</title>
        <authorList>
            <person name="Mixao V."/>
            <person name="Saus E."/>
            <person name="Hansen A.P."/>
            <person name="Lass-Florl C."/>
            <person name="Gabaldon T."/>
        </authorList>
    </citation>
    <scope>NUCLEOTIDE SEQUENCE</scope>
    <source>
        <strain evidence="10">CBS 4856</strain>
    </source>
</reference>
<dbReference type="AlphaFoldDB" id="A0A642V5Q9"/>
<keyword evidence="4" id="KW-0238">DNA-binding</keyword>
<protein>
    <recommendedName>
        <fullName evidence="9">BZIP domain-containing protein</fullName>
    </recommendedName>
</protein>
<evidence type="ECO:0000256" key="6">
    <source>
        <dbReference type="ARBA" id="ARBA00023242"/>
    </source>
</evidence>
<keyword evidence="11" id="KW-1185">Reference proteome</keyword>
<feature type="region of interest" description="Disordered" evidence="8">
    <location>
        <begin position="430"/>
        <end position="481"/>
    </location>
</feature>
<feature type="compositionally biased region" description="Polar residues" evidence="8">
    <location>
        <begin position="466"/>
        <end position="481"/>
    </location>
</feature>
<evidence type="ECO:0000313" key="10">
    <source>
        <dbReference type="EMBL" id="KAA8914700.1"/>
    </source>
</evidence>
<keyword evidence="7" id="KW-0175">Coiled coil</keyword>
<feature type="compositionally biased region" description="Low complexity" evidence="8">
    <location>
        <begin position="219"/>
        <end position="249"/>
    </location>
</feature>
<organism evidence="10 11">
    <name type="scientific">Trichomonascus ciferrii</name>
    <dbReference type="NCBI Taxonomy" id="44093"/>
    <lineage>
        <taxon>Eukaryota</taxon>
        <taxon>Fungi</taxon>
        <taxon>Dikarya</taxon>
        <taxon>Ascomycota</taxon>
        <taxon>Saccharomycotina</taxon>
        <taxon>Dipodascomycetes</taxon>
        <taxon>Dipodascales</taxon>
        <taxon>Trichomonascaceae</taxon>
        <taxon>Trichomonascus</taxon>
        <taxon>Trichomonascus ciferrii complex</taxon>
    </lineage>
</organism>
<dbReference type="GO" id="GO:0005634">
    <property type="term" value="C:nucleus"/>
    <property type="evidence" value="ECO:0007669"/>
    <property type="project" value="UniProtKB-SubCell"/>
</dbReference>
<feature type="compositionally biased region" description="Pro residues" evidence="8">
    <location>
        <begin position="250"/>
        <end position="267"/>
    </location>
</feature>
<dbReference type="SMART" id="SM00338">
    <property type="entry name" value="BRLZ"/>
    <property type="match status" value="1"/>
</dbReference>
<feature type="compositionally biased region" description="Low complexity" evidence="8">
    <location>
        <begin position="32"/>
        <end position="50"/>
    </location>
</feature>
<dbReference type="InterPro" id="IPR002112">
    <property type="entry name" value="Leuzip_Jun"/>
</dbReference>
<dbReference type="Gene3D" id="1.20.5.170">
    <property type="match status" value="1"/>
</dbReference>
<accession>A0A642V5Q9</accession>
<dbReference type="OrthoDB" id="295274at2759"/>
<evidence type="ECO:0000256" key="8">
    <source>
        <dbReference type="SAM" id="MobiDB-lite"/>
    </source>
</evidence>
<dbReference type="PRINTS" id="PR00043">
    <property type="entry name" value="LEUZIPPRJUN"/>
</dbReference>
<gene>
    <name evidence="10" type="ORF">TRICI_002863</name>
</gene>
<comment type="similarity">
    <text evidence="2">Belongs to the bZIP family.</text>
</comment>
<evidence type="ECO:0000256" key="1">
    <source>
        <dbReference type="ARBA" id="ARBA00004123"/>
    </source>
</evidence>
<dbReference type="PROSITE" id="PS50217">
    <property type="entry name" value="BZIP"/>
    <property type="match status" value="1"/>
</dbReference>